<comment type="caution">
    <text evidence="15">The sequence shown here is derived from an EMBL/GenBank/DDBJ whole genome shotgun (WGS) entry which is preliminary data.</text>
</comment>
<keyword evidence="16" id="KW-1185">Reference proteome</keyword>
<feature type="domain" description="AB hydrolase-1" evidence="14">
    <location>
        <begin position="110"/>
        <end position="206"/>
    </location>
</feature>
<evidence type="ECO:0000313" key="16">
    <source>
        <dbReference type="Proteomes" id="UP000283509"/>
    </source>
</evidence>
<proteinExistence type="inferred from homology"/>
<evidence type="ECO:0000256" key="6">
    <source>
        <dbReference type="ARBA" id="ARBA00022968"/>
    </source>
</evidence>
<gene>
    <name evidence="15" type="ORF">C7M84_007931</name>
</gene>
<keyword evidence="9" id="KW-0325">Glycoprotein</keyword>
<reference evidence="15 16" key="2">
    <citation type="submission" date="2019-01" db="EMBL/GenBank/DDBJ databases">
        <title>The decoding of complex shrimp genome reveals the adaptation for benthos swimmer, frequently molting mechanism and breeding impact on genome.</title>
        <authorList>
            <person name="Sun Y."/>
            <person name="Gao Y."/>
            <person name="Yu Y."/>
        </authorList>
    </citation>
    <scope>NUCLEOTIDE SEQUENCE [LARGE SCALE GENOMIC DNA]</scope>
    <source>
        <tissue evidence="15">Muscle</tissue>
    </source>
</reference>
<dbReference type="GO" id="GO:0016787">
    <property type="term" value="F:hydrolase activity"/>
    <property type="evidence" value="ECO:0007669"/>
    <property type="project" value="UniProtKB-KW"/>
</dbReference>
<protein>
    <recommendedName>
        <fullName evidence="12">Protein ABHD14A</fullName>
    </recommendedName>
    <alternativeName>
        <fullName evidence="13">Alpha/beta hydrolase domain-containing protein 14A</fullName>
    </alternativeName>
</protein>
<evidence type="ECO:0000256" key="10">
    <source>
        <dbReference type="ARBA" id="ARBA00037942"/>
    </source>
</evidence>
<reference evidence="15 16" key="1">
    <citation type="submission" date="2018-04" db="EMBL/GenBank/DDBJ databases">
        <authorList>
            <person name="Zhang X."/>
            <person name="Yuan J."/>
            <person name="Li F."/>
            <person name="Xiang J."/>
        </authorList>
    </citation>
    <scope>NUCLEOTIDE SEQUENCE [LARGE SCALE GENOMIC DNA]</scope>
    <source>
        <tissue evidence="15">Muscle</tissue>
    </source>
</reference>
<sequence>MTPFRVMAVVAGFAAIFLVISAIRTTGPQQKLGAVFHHASDAFKRDTMSRTMADANYWKNVNLEAEDLPADINHTAAKVQVNSKRVNIMGTNTFYREAHPPDGVSNSGEVVVLLHGAAFKSETWLNLNTINLLAAMGHQVVAIDLPGYGETNRTKNVDKADFLQEFLTKLEIMKPIMVSPSMSGGFSIPYILKHPQALGGYVPVAPVDSQKIVPHASEIRIPTLIIYGSRDQSLGVESRKNLINIPTSQAVELPDAKHPAYLDRPNQFHTLLYNFIKQVHAHKV</sequence>
<evidence type="ECO:0000256" key="8">
    <source>
        <dbReference type="ARBA" id="ARBA00023136"/>
    </source>
</evidence>
<dbReference type="AlphaFoldDB" id="A0A423TAW6"/>
<dbReference type="GO" id="GO:0016020">
    <property type="term" value="C:membrane"/>
    <property type="evidence" value="ECO:0007669"/>
    <property type="project" value="UniProtKB-SubCell"/>
</dbReference>
<name>A0A423TAW6_PENVA</name>
<evidence type="ECO:0000313" key="15">
    <source>
        <dbReference type="EMBL" id="ROT73605.1"/>
    </source>
</evidence>
<dbReference type="Pfam" id="PF00561">
    <property type="entry name" value="Abhydrolase_1"/>
    <property type="match status" value="1"/>
</dbReference>
<keyword evidence="6" id="KW-0735">Signal-anchor</keyword>
<dbReference type="GO" id="GO:0005737">
    <property type="term" value="C:cytoplasm"/>
    <property type="evidence" value="ECO:0007669"/>
    <property type="project" value="UniProtKB-SubCell"/>
</dbReference>
<dbReference type="InterPro" id="IPR029058">
    <property type="entry name" value="AB_hydrolase_fold"/>
</dbReference>
<dbReference type="InterPro" id="IPR000073">
    <property type="entry name" value="AB_hydrolase_1"/>
</dbReference>
<evidence type="ECO:0000256" key="3">
    <source>
        <dbReference type="ARBA" id="ARBA00022490"/>
    </source>
</evidence>
<keyword evidence="3" id="KW-0963">Cytoplasm</keyword>
<evidence type="ECO:0000256" key="9">
    <source>
        <dbReference type="ARBA" id="ARBA00023180"/>
    </source>
</evidence>
<keyword evidence="8" id="KW-0472">Membrane</keyword>
<dbReference type="EMBL" id="QCYY01002014">
    <property type="protein sequence ID" value="ROT73605.1"/>
    <property type="molecule type" value="Genomic_DNA"/>
</dbReference>
<dbReference type="PANTHER" id="PTHR46197:SF3">
    <property type="entry name" value="AB HYDROLASE-1 DOMAIN-CONTAINING PROTEIN"/>
    <property type="match status" value="1"/>
</dbReference>
<evidence type="ECO:0000259" key="14">
    <source>
        <dbReference type="Pfam" id="PF00561"/>
    </source>
</evidence>
<comment type="function">
    <text evidence="11">Possible role in granule neuron development.</text>
</comment>
<evidence type="ECO:0000256" key="1">
    <source>
        <dbReference type="ARBA" id="ARBA00004496"/>
    </source>
</evidence>
<dbReference type="Proteomes" id="UP000283509">
    <property type="component" value="Unassembled WGS sequence"/>
</dbReference>
<dbReference type="OrthoDB" id="284184at2759"/>
<keyword evidence="7" id="KW-1133">Transmembrane helix</keyword>
<keyword evidence="4" id="KW-0812">Transmembrane</keyword>
<comment type="similarity">
    <text evidence="10">Belongs to the AB hydrolase superfamily. ABHD14 family.</text>
</comment>
<evidence type="ECO:0000256" key="7">
    <source>
        <dbReference type="ARBA" id="ARBA00022989"/>
    </source>
</evidence>
<accession>A0A423TAW6</accession>
<dbReference type="STRING" id="6689.A0A423TAW6"/>
<evidence type="ECO:0000256" key="12">
    <source>
        <dbReference type="ARBA" id="ARBA00073591"/>
    </source>
</evidence>
<evidence type="ECO:0000256" key="13">
    <source>
        <dbReference type="ARBA" id="ARBA00079023"/>
    </source>
</evidence>
<dbReference type="PANTHER" id="PTHR46197">
    <property type="entry name" value="PROTEIN ABHD14B-LIKE"/>
    <property type="match status" value="1"/>
</dbReference>
<evidence type="ECO:0000256" key="11">
    <source>
        <dbReference type="ARBA" id="ARBA00056841"/>
    </source>
</evidence>
<evidence type="ECO:0000256" key="2">
    <source>
        <dbReference type="ARBA" id="ARBA00004606"/>
    </source>
</evidence>
<dbReference type="Gene3D" id="3.40.50.1820">
    <property type="entry name" value="alpha/beta hydrolase"/>
    <property type="match status" value="1"/>
</dbReference>
<comment type="subcellular location">
    <subcellularLocation>
        <location evidence="1">Cytoplasm</location>
    </subcellularLocation>
    <subcellularLocation>
        <location evidence="2">Membrane</location>
        <topology evidence="2">Single-pass type II membrane protein</topology>
    </subcellularLocation>
</comment>
<dbReference type="FunFam" id="3.40.50.1820:FF:000093">
    <property type="entry name" value="protein ABHD14A isoform X1"/>
    <property type="match status" value="1"/>
</dbReference>
<dbReference type="SUPFAM" id="SSF53474">
    <property type="entry name" value="alpha/beta-Hydrolases"/>
    <property type="match status" value="1"/>
</dbReference>
<evidence type="ECO:0000256" key="5">
    <source>
        <dbReference type="ARBA" id="ARBA00022801"/>
    </source>
</evidence>
<evidence type="ECO:0000256" key="4">
    <source>
        <dbReference type="ARBA" id="ARBA00022692"/>
    </source>
</evidence>
<keyword evidence="5 15" id="KW-0378">Hydrolase</keyword>
<organism evidence="15 16">
    <name type="scientific">Penaeus vannamei</name>
    <name type="common">Whiteleg shrimp</name>
    <name type="synonym">Litopenaeus vannamei</name>
    <dbReference type="NCBI Taxonomy" id="6689"/>
    <lineage>
        <taxon>Eukaryota</taxon>
        <taxon>Metazoa</taxon>
        <taxon>Ecdysozoa</taxon>
        <taxon>Arthropoda</taxon>
        <taxon>Crustacea</taxon>
        <taxon>Multicrustacea</taxon>
        <taxon>Malacostraca</taxon>
        <taxon>Eumalacostraca</taxon>
        <taxon>Eucarida</taxon>
        <taxon>Decapoda</taxon>
        <taxon>Dendrobranchiata</taxon>
        <taxon>Penaeoidea</taxon>
        <taxon>Penaeidae</taxon>
        <taxon>Penaeus</taxon>
    </lineage>
</organism>